<dbReference type="AlphaFoldDB" id="A0A415M2C1"/>
<dbReference type="InterPro" id="IPR025295">
    <property type="entry name" value="eCIS_core_dom"/>
</dbReference>
<feature type="compositionally biased region" description="Basic and acidic residues" evidence="1">
    <location>
        <begin position="1"/>
        <end position="12"/>
    </location>
</feature>
<evidence type="ECO:0000313" key="3">
    <source>
        <dbReference type="EMBL" id="RHL60538.1"/>
    </source>
</evidence>
<organism evidence="3 4">
    <name type="scientific">Bacteroides thetaiotaomicron</name>
    <dbReference type="NCBI Taxonomy" id="818"/>
    <lineage>
        <taxon>Bacteria</taxon>
        <taxon>Pseudomonadati</taxon>
        <taxon>Bacteroidota</taxon>
        <taxon>Bacteroidia</taxon>
        <taxon>Bacteroidales</taxon>
        <taxon>Bacteroidaceae</taxon>
        <taxon>Bacteroides</taxon>
    </lineage>
</organism>
<sequence length="179" mass="19911">METEKVYQEKTARTIQQKQDGSGTLQFVDNRPMNPVLQRVGEDEEDALQGKFEQPLQREEDDEAMQGKFEEPVQKKNETGMPDNLKAGIEDLSGFAMDDVRVHYNSDKPATVQALAYTQGTDIHVAPGQEQHLPHEAWHVAQQMAGRVEPTTEMGGLPVNDNVGLEHEADVMGARANSI</sequence>
<dbReference type="RefSeq" id="WP_117977823.1">
    <property type="nucleotide sequence ID" value="NZ_JAHYNO010000009.1"/>
</dbReference>
<feature type="compositionally biased region" description="Polar residues" evidence="1">
    <location>
        <begin position="13"/>
        <end position="27"/>
    </location>
</feature>
<accession>A0A415M2C1</accession>
<protein>
    <submittedName>
        <fullName evidence="3">DUF4157 domain-containing protein</fullName>
    </submittedName>
</protein>
<evidence type="ECO:0000313" key="4">
    <source>
        <dbReference type="Proteomes" id="UP000283616"/>
    </source>
</evidence>
<comment type="caution">
    <text evidence="3">The sequence shown here is derived from an EMBL/GenBank/DDBJ whole genome shotgun (WGS) entry which is preliminary data.</text>
</comment>
<evidence type="ECO:0000256" key="1">
    <source>
        <dbReference type="SAM" id="MobiDB-lite"/>
    </source>
</evidence>
<gene>
    <name evidence="3" type="ORF">DW011_08785</name>
</gene>
<feature type="domain" description="eCIS core" evidence="2">
    <location>
        <begin position="81"/>
        <end position="146"/>
    </location>
</feature>
<reference evidence="3 4" key="1">
    <citation type="submission" date="2018-08" db="EMBL/GenBank/DDBJ databases">
        <title>A genome reference for cultivated species of the human gut microbiota.</title>
        <authorList>
            <person name="Zou Y."/>
            <person name="Xue W."/>
            <person name="Luo G."/>
        </authorList>
    </citation>
    <scope>NUCLEOTIDE SEQUENCE [LARGE SCALE GENOMIC DNA]</scope>
    <source>
        <strain evidence="3 4">AF37-12</strain>
    </source>
</reference>
<name>A0A415M2C1_BACT4</name>
<dbReference type="Pfam" id="PF13699">
    <property type="entry name" value="eCIS_core"/>
    <property type="match status" value="1"/>
</dbReference>
<dbReference type="EMBL" id="QROV01000008">
    <property type="protein sequence ID" value="RHL60538.1"/>
    <property type="molecule type" value="Genomic_DNA"/>
</dbReference>
<proteinExistence type="predicted"/>
<dbReference type="Proteomes" id="UP000283616">
    <property type="component" value="Unassembled WGS sequence"/>
</dbReference>
<evidence type="ECO:0000259" key="2">
    <source>
        <dbReference type="Pfam" id="PF13699"/>
    </source>
</evidence>
<feature type="region of interest" description="Disordered" evidence="1">
    <location>
        <begin position="1"/>
        <end position="65"/>
    </location>
</feature>